<organism evidence="1 2">
    <name type="scientific">Caerostris extrusa</name>
    <name type="common">Bark spider</name>
    <name type="synonym">Caerostris bankana</name>
    <dbReference type="NCBI Taxonomy" id="172846"/>
    <lineage>
        <taxon>Eukaryota</taxon>
        <taxon>Metazoa</taxon>
        <taxon>Ecdysozoa</taxon>
        <taxon>Arthropoda</taxon>
        <taxon>Chelicerata</taxon>
        <taxon>Arachnida</taxon>
        <taxon>Araneae</taxon>
        <taxon>Araneomorphae</taxon>
        <taxon>Entelegynae</taxon>
        <taxon>Araneoidea</taxon>
        <taxon>Araneidae</taxon>
        <taxon>Caerostris</taxon>
    </lineage>
</organism>
<gene>
    <name evidence="1" type="ORF">CEXT_560321</name>
</gene>
<accession>A0AAV4MIP9</accession>
<comment type="caution">
    <text evidence="1">The sequence shown here is derived from an EMBL/GenBank/DDBJ whole genome shotgun (WGS) entry which is preliminary data.</text>
</comment>
<reference evidence="1 2" key="1">
    <citation type="submission" date="2021-06" db="EMBL/GenBank/DDBJ databases">
        <title>Caerostris extrusa draft genome.</title>
        <authorList>
            <person name="Kono N."/>
            <person name="Arakawa K."/>
        </authorList>
    </citation>
    <scope>NUCLEOTIDE SEQUENCE [LARGE SCALE GENOMIC DNA]</scope>
</reference>
<evidence type="ECO:0000313" key="2">
    <source>
        <dbReference type="Proteomes" id="UP001054945"/>
    </source>
</evidence>
<dbReference type="AlphaFoldDB" id="A0AAV4MIP9"/>
<dbReference type="Proteomes" id="UP001054945">
    <property type="component" value="Unassembled WGS sequence"/>
</dbReference>
<dbReference type="EMBL" id="BPLR01019829">
    <property type="protein sequence ID" value="GIX72238.1"/>
    <property type="molecule type" value="Genomic_DNA"/>
</dbReference>
<name>A0AAV4MIP9_CAEEX</name>
<sequence>MVMYALTSFVVVTPRKKKSCSRIDTLTKDYTEIYTLQEKIALVAYPEKESGDPVKIFNVVFGKVSNGKISTYCIELIWFM</sequence>
<keyword evidence="2" id="KW-1185">Reference proteome</keyword>
<evidence type="ECO:0000313" key="1">
    <source>
        <dbReference type="EMBL" id="GIX72238.1"/>
    </source>
</evidence>
<proteinExistence type="predicted"/>
<protein>
    <submittedName>
        <fullName evidence="1">Uncharacterized protein</fullName>
    </submittedName>
</protein>